<feature type="transmembrane region" description="Helical" evidence="2">
    <location>
        <begin position="84"/>
        <end position="114"/>
    </location>
</feature>
<feature type="transmembrane region" description="Helical" evidence="2">
    <location>
        <begin position="51"/>
        <end position="72"/>
    </location>
</feature>
<dbReference type="InterPro" id="IPR000045">
    <property type="entry name" value="Prepilin_IV_endopep_pep"/>
</dbReference>
<feature type="domain" description="Prepilin type IV endopeptidase peptidase" evidence="3">
    <location>
        <begin position="8"/>
        <end position="113"/>
    </location>
</feature>
<keyword evidence="2" id="KW-1133">Transmembrane helix</keyword>
<protein>
    <submittedName>
        <fullName evidence="4">Prepilin peptidase</fullName>
        <ecNumber evidence="4">3.4.23.-</ecNumber>
    </submittedName>
</protein>
<dbReference type="RefSeq" id="WP_379867657.1">
    <property type="nucleotide sequence ID" value="NZ_JBHTBW010000085.1"/>
</dbReference>
<dbReference type="Pfam" id="PF01478">
    <property type="entry name" value="Peptidase_A24"/>
    <property type="match status" value="1"/>
</dbReference>
<sequence length="148" mass="16634">MIEHALYLILIGLLIAATVTDLKHRLIYDRFVVIGLVAAVIARLITRPEPWWNYLLTGIVVFLILYVIAVVTDERSIGGGDVKLFGMLGLALGFKPFLFIFFSSHLLAAVYLLILKLVRWKTVGRKTEFPFAPFILLGTVLTYALTKL</sequence>
<gene>
    <name evidence="4" type="ORF">ACFQNG_19925</name>
</gene>
<dbReference type="EC" id="3.4.23.-" evidence="4"/>
<evidence type="ECO:0000313" key="5">
    <source>
        <dbReference type="Proteomes" id="UP001596500"/>
    </source>
</evidence>
<dbReference type="PANTHER" id="PTHR30487:SF0">
    <property type="entry name" value="PREPILIN LEADER PEPTIDASE_N-METHYLTRANSFERASE-RELATED"/>
    <property type="match status" value="1"/>
</dbReference>
<accession>A0ABW2RQI9</accession>
<evidence type="ECO:0000256" key="2">
    <source>
        <dbReference type="SAM" id="Phobius"/>
    </source>
</evidence>
<dbReference type="Gene3D" id="1.20.120.1220">
    <property type="match status" value="1"/>
</dbReference>
<proteinExistence type="inferred from homology"/>
<keyword evidence="5" id="KW-1185">Reference proteome</keyword>
<keyword evidence="2" id="KW-0812">Transmembrane</keyword>
<comment type="caution">
    <text evidence="4">The sequence shown here is derived from an EMBL/GenBank/DDBJ whole genome shotgun (WGS) entry which is preliminary data.</text>
</comment>
<feature type="transmembrane region" description="Helical" evidence="2">
    <location>
        <begin position="27"/>
        <end position="45"/>
    </location>
</feature>
<keyword evidence="4" id="KW-0378">Hydrolase</keyword>
<dbReference type="Proteomes" id="UP001596500">
    <property type="component" value="Unassembled WGS sequence"/>
</dbReference>
<evidence type="ECO:0000259" key="3">
    <source>
        <dbReference type="Pfam" id="PF01478"/>
    </source>
</evidence>
<keyword evidence="2" id="KW-0472">Membrane</keyword>
<evidence type="ECO:0000256" key="1">
    <source>
        <dbReference type="ARBA" id="ARBA00005801"/>
    </source>
</evidence>
<evidence type="ECO:0000313" key="4">
    <source>
        <dbReference type="EMBL" id="MFC7443329.1"/>
    </source>
</evidence>
<reference evidence="5" key="1">
    <citation type="journal article" date="2019" name="Int. J. Syst. Evol. Microbiol.">
        <title>The Global Catalogue of Microorganisms (GCM) 10K type strain sequencing project: providing services to taxonomists for standard genome sequencing and annotation.</title>
        <authorList>
            <consortium name="The Broad Institute Genomics Platform"/>
            <consortium name="The Broad Institute Genome Sequencing Center for Infectious Disease"/>
            <person name="Wu L."/>
            <person name="Ma J."/>
        </authorList>
    </citation>
    <scope>NUCLEOTIDE SEQUENCE [LARGE SCALE GENOMIC DNA]</scope>
    <source>
        <strain evidence="5">CGMCC 1.12942</strain>
    </source>
</reference>
<dbReference type="GO" id="GO:0016787">
    <property type="term" value="F:hydrolase activity"/>
    <property type="evidence" value="ECO:0007669"/>
    <property type="project" value="UniProtKB-KW"/>
</dbReference>
<feature type="transmembrane region" description="Helical" evidence="2">
    <location>
        <begin position="129"/>
        <end position="146"/>
    </location>
</feature>
<organism evidence="4 5">
    <name type="scientific">Laceyella putida</name>
    <dbReference type="NCBI Taxonomy" id="110101"/>
    <lineage>
        <taxon>Bacteria</taxon>
        <taxon>Bacillati</taxon>
        <taxon>Bacillota</taxon>
        <taxon>Bacilli</taxon>
        <taxon>Bacillales</taxon>
        <taxon>Thermoactinomycetaceae</taxon>
        <taxon>Laceyella</taxon>
    </lineage>
</organism>
<name>A0ABW2RQI9_9BACL</name>
<feature type="transmembrane region" description="Helical" evidence="2">
    <location>
        <begin position="6"/>
        <end position="22"/>
    </location>
</feature>
<dbReference type="EMBL" id="JBHTBW010000085">
    <property type="protein sequence ID" value="MFC7443329.1"/>
    <property type="molecule type" value="Genomic_DNA"/>
</dbReference>
<dbReference type="PANTHER" id="PTHR30487">
    <property type="entry name" value="TYPE 4 PREPILIN-LIKE PROTEINS LEADER PEPTIDE-PROCESSING ENZYME"/>
    <property type="match status" value="1"/>
</dbReference>
<dbReference type="InterPro" id="IPR050882">
    <property type="entry name" value="Prepilin_peptidase/N-MTase"/>
</dbReference>
<comment type="similarity">
    <text evidence="1">Belongs to the peptidase A24 family.</text>
</comment>